<evidence type="ECO:0000256" key="1">
    <source>
        <dbReference type="SAM" id="SignalP"/>
    </source>
</evidence>
<name>A0A3P3DVW2_9RHOB</name>
<dbReference type="Proteomes" id="UP000282125">
    <property type="component" value="Unassembled WGS sequence"/>
</dbReference>
<sequence>MIARLTAFFALIALPVFADVPVKEVTSPGGLKAWLVEAQEIPFVALELRFKGGATLDPSGKEGAVTLMTGLLEEGTGDLDSQGFAAARDDLAASFSFNPSREIVGVSARFLTDNQDKAIDLLRRALVEPSFPAEAVERVRMQILSNLTAEERDPGAVAAKLFNEITFEGHVYARPSEGTHDSVKALTVEDLKAAHKAALTRENVIIAATGDITAEALGVLLDKLLSGLPEKGGALPGPAEVHLSGQVVTEEFPGPQAVILFGQEGIKIDDPDFFPAFIASEILGGGRFGTRLMTEVREKRGLTYGIGAGFSSLDQAELLTGQVQTANATVKDTIEVIRAEWARLPDISEDELEATKRYLTGSYPLRWDGNANIARALVGLQLQGWPIDYPSKRNGYIEAVTLAQVQAAAKAHFRAKDLSFIIVGRPVGLEQE</sequence>
<dbReference type="RefSeq" id="WP_124963413.1">
    <property type="nucleotide sequence ID" value="NZ_RRAZ01000003.1"/>
</dbReference>
<dbReference type="SUPFAM" id="SSF63411">
    <property type="entry name" value="LuxS/MPP-like metallohydrolase"/>
    <property type="match status" value="2"/>
</dbReference>
<dbReference type="PANTHER" id="PTHR11851:SF224">
    <property type="entry name" value="PROCESSING PROTEASE"/>
    <property type="match status" value="1"/>
</dbReference>
<evidence type="ECO:0000313" key="4">
    <source>
        <dbReference type="EMBL" id="RRH77886.1"/>
    </source>
</evidence>
<reference evidence="4 5" key="1">
    <citation type="submission" date="2018-11" db="EMBL/GenBank/DDBJ databases">
        <title>Gemmobacter sp. nov., YIM 102744-1 draft genome.</title>
        <authorList>
            <person name="Li G."/>
            <person name="Jiang Y."/>
        </authorList>
    </citation>
    <scope>NUCLEOTIDE SEQUENCE [LARGE SCALE GENOMIC DNA]</scope>
    <source>
        <strain evidence="4 5">YIM 102744-1</strain>
    </source>
</reference>
<feature type="domain" description="Peptidase M16 C-terminal" evidence="3">
    <location>
        <begin position="186"/>
        <end position="358"/>
    </location>
</feature>
<evidence type="ECO:0000313" key="5">
    <source>
        <dbReference type="Proteomes" id="UP000282125"/>
    </source>
</evidence>
<dbReference type="AlphaFoldDB" id="A0A3P3DVW2"/>
<keyword evidence="1" id="KW-0732">Signal</keyword>
<dbReference type="EMBL" id="RRAZ01000003">
    <property type="protein sequence ID" value="RRH77886.1"/>
    <property type="molecule type" value="Genomic_DNA"/>
</dbReference>
<feature type="domain" description="Peptidase M16 N-terminal" evidence="2">
    <location>
        <begin position="40"/>
        <end position="178"/>
    </location>
</feature>
<dbReference type="InterPro" id="IPR050361">
    <property type="entry name" value="MPP/UQCRC_Complex"/>
</dbReference>
<dbReference type="InterPro" id="IPR011249">
    <property type="entry name" value="Metalloenz_LuxS/M16"/>
</dbReference>
<dbReference type="Pfam" id="PF00675">
    <property type="entry name" value="Peptidase_M16"/>
    <property type="match status" value="1"/>
</dbReference>
<feature type="chain" id="PRO_5018181747" evidence="1">
    <location>
        <begin position="19"/>
        <end position="432"/>
    </location>
</feature>
<dbReference type="PANTHER" id="PTHR11851">
    <property type="entry name" value="METALLOPROTEASE"/>
    <property type="match status" value="1"/>
</dbReference>
<gene>
    <name evidence="4" type="ORF">EG244_02365</name>
</gene>
<proteinExistence type="predicted"/>
<evidence type="ECO:0000259" key="2">
    <source>
        <dbReference type="Pfam" id="PF00675"/>
    </source>
</evidence>
<evidence type="ECO:0000259" key="3">
    <source>
        <dbReference type="Pfam" id="PF05193"/>
    </source>
</evidence>
<dbReference type="GO" id="GO:0046872">
    <property type="term" value="F:metal ion binding"/>
    <property type="evidence" value="ECO:0007669"/>
    <property type="project" value="InterPro"/>
</dbReference>
<dbReference type="Pfam" id="PF05193">
    <property type="entry name" value="Peptidase_M16_C"/>
    <property type="match status" value="1"/>
</dbReference>
<keyword evidence="5" id="KW-1185">Reference proteome</keyword>
<dbReference type="OrthoDB" id="9811314at2"/>
<protein>
    <submittedName>
        <fullName evidence="4">Insulinase family protein</fullName>
    </submittedName>
</protein>
<dbReference type="InterPro" id="IPR007863">
    <property type="entry name" value="Peptidase_M16_C"/>
</dbReference>
<feature type="signal peptide" evidence="1">
    <location>
        <begin position="1"/>
        <end position="18"/>
    </location>
</feature>
<accession>A0A3P3DVW2</accession>
<dbReference type="InterPro" id="IPR011765">
    <property type="entry name" value="Pept_M16_N"/>
</dbReference>
<dbReference type="Gene3D" id="3.30.830.10">
    <property type="entry name" value="Metalloenzyme, LuxS/M16 peptidase-like"/>
    <property type="match status" value="2"/>
</dbReference>
<organism evidence="4 5">
    <name type="scientific">Falsigemmobacter faecalis</name>
    <dbReference type="NCBI Taxonomy" id="2488730"/>
    <lineage>
        <taxon>Bacteria</taxon>
        <taxon>Pseudomonadati</taxon>
        <taxon>Pseudomonadota</taxon>
        <taxon>Alphaproteobacteria</taxon>
        <taxon>Rhodobacterales</taxon>
        <taxon>Paracoccaceae</taxon>
        <taxon>Falsigemmobacter</taxon>
    </lineage>
</organism>
<comment type="caution">
    <text evidence="4">The sequence shown here is derived from an EMBL/GenBank/DDBJ whole genome shotgun (WGS) entry which is preliminary data.</text>
</comment>